<accession>A0A8T4J2I5</accession>
<comment type="caution">
    <text evidence="3">The sequence shown here is derived from an EMBL/GenBank/DDBJ whole genome shotgun (WGS) entry which is preliminary data.</text>
</comment>
<dbReference type="InterPro" id="IPR007278">
    <property type="entry name" value="DUF397"/>
</dbReference>
<dbReference type="AlphaFoldDB" id="A0A8T4J2I5"/>
<dbReference type="EMBL" id="JAGSMN010000530">
    <property type="protein sequence ID" value="MBR7675764.1"/>
    <property type="molecule type" value="Genomic_DNA"/>
</dbReference>
<gene>
    <name evidence="3" type="ORF">KDA82_22660</name>
</gene>
<dbReference type="Proteomes" id="UP000675554">
    <property type="component" value="Unassembled WGS sequence"/>
</dbReference>
<protein>
    <submittedName>
        <fullName evidence="3">DUF397 domain-containing protein</fullName>
    </submittedName>
</protein>
<keyword evidence="4" id="KW-1185">Reference proteome</keyword>
<evidence type="ECO:0000313" key="3">
    <source>
        <dbReference type="EMBL" id="MBR7675764.1"/>
    </source>
</evidence>
<proteinExistence type="predicted"/>
<evidence type="ECO:0000259" key="2">
    <source>
        <dbReference type="Pfam" id="PF04149"/>
    </source>
</evidence>
<organism evidence="3 4">
    <name type="scientific">Streptomyces daliensis</name>
    <dbReference type="NCBI Taxonomy" id="299421"/>
    <lineage>
        <taxon>Bacteria</taxon>
        <taxon>Bacillati</taxon>
        <taxon>Actinomycetota</taxon>
        <taxon>Actinomycetes</taxon>
        <taxon>Kitasatosporales</taxon>
        <taxon>Streptomycetaceae</taxon>
        <taxon>Streptomyces</taxon>
    </lineage>
</organism>
<dbReference type="Pfam" id="PF04149">
    <property type="entry name" value="DUF397"/>
    <property type="match status" value="1"/>
</dbReference>
<reference evidence="3" key="1">
    <citation type="submission" date="2021-04" db="EMBL/GenBank/DDBJ databases">
        <title>Sequencing of actinobacteria type strains.</title>
        <authorList>
            <person name="Nguyen G.-S."/>
            <person name="Wentzel A."/>
        </authorList>
    </citation>
    <scope>NUCLEOTIDE SEQUENCE</scope>
    <source>
        <strain evidence="3">DSM 42095</strain>
    </source>
</reference>
<feature type="compositionally biased region" description="Basic and acidic residues" evidence="1">
    <location>
        <begin position="1"/>
        <end position="15"/>
    </location>
</feature>
<feature type="region of interest" description="Disordered" evidence="1">
    <location>
        <begin position="1"/>
        <end position="26"/>
    </location>
</feature>
<name>A0A8T4J2I5_9ACTN</name>
<sequence length="71" mass="7515">MDRTTPDSTTEEPRWIKSSYSGPGGNECVEISGAGTGVGIRDSKAPQGPVLRFSPEAFASFVSGLKERRGV</sequence>
<evidence type="ECO:0000256" key="1">
    <source>
        <dbReference type="SAM" id="MobiDB-lite"/>
    </source>
</evidence>
<feature type="domain" description="DUF397" evidence="2">
    <location>
        <begin position="14"/>
        <end position="66"/>
    </location>
</feature>
<evidence type="ECO:0000313" key="4">
    <source>
        <dbReference type="Proteomes" id="UP000675554"/>
    </source>
</evidence>